<accession>A0A7J8XVJ8</accession>
<gene>
    <name evidence="1" type="ORF">Goari_008986</name>
</gene>
<evidence type="ECO:0000313" key="2">
    <source>
        <dbReference type="Proteomes" id="UP000593577"/>
    </source>
</evidence>
<comment type="caution">
    <text evidence="1">The sequence shown here is derived from an EMBL/GenBank/DDBJ whole genome shotgun (WGS) entry which is preliminary data.</text>
</comment>
<dbReference type="EMBL" id="JABFAA010000009">
    <property type="protein sequence ID" value="MBA0691357.1"/>
    <property type="molecule type" value="Genomic_DNA"/>
</dbReference>
<reference evidence="1 2" key="1">
    <citation type="journal article" date="2019" name="Genome Biol. Evol.">
        <title>Insights into the evolution of the New World diploid cottons (Gossypium, subgenus Houzingenia) based on genome sequencing.</title>
        <authorList>
            <person name="Grover C.E."/>
            <person name="Arick M.A. 2nd"/>
            <person name="Thrash A."/>
            <person name="Conover J.L."/>
            <person name="Sanders W.S."/>
            <person name="Peterson D.G."/>
            <person name="Frelichowski J.E."/>
            <person name="Scheffler J.A."/>
            <person name="Scheffler B.E."/>
            <person name="Wendel J.F."/>
        </authorList>
    </citation>
    <scope>NUCLEOTIDE SEQUENCE [LARGE SCALE GENOMIC DNA]</scope>
    <source>
        <strain evidence="1">185</strain>
        <tissue evidence="1">Leaf</tissue>
    </source>
</reference>
<evidence type="ECO:0000313" key="1">
    <source>
        <dbReference type="EMBL" id="MBA0691357.1"/>
    </source>
</evidence>
<feature type="non-terminal residue" evidence="1">
    <location>
        <position position="1"/>
    </location>
</feature>
<keyword evidence="2" id="KW-1185">Reference proteome</keyword>
<organism evidence="1 2">
    <name type="scientific">Gossypium aridum</name>
    <name type="common">American cotton</name>
    <name type="synonym">Erioxylum aridum</name>
    <dbReference type="NCBI Taxonomy" id="34290"/>
    <lineage>
        <taxon>Eukaryota</taxon>
        <taxon>Viridiplantae</taxon>
        <taxon>Streptophyta</taxon>
        <taxon>Embryophyta</taxon>
        <taxon>Tracheophyta</taxon>
        <taxon>Spermatophyta</taxon>
        <taxon>Magnoliopsida</taxon>
        <taxon>eudicotyledons</taxon>
        <taxon>Gunneridae</taxon>
        <taxon>Pentapetalae</taxon>
        <taxon>rosids</taxon>
        <taxon>malvids</taxon>
        <taxon>Malvales</taxon>
        <taxon>Malvaceae</taxon>
        <taxon>Malvoideae</taxon>
        <taxon>Gossypium</taxon>
    </lineage>
</organism>
<proteinExistence type="predicted"/>
<sequence>AKGYRKVEIESDDSLLITVIQNGLAANNNYNEVRLI</sequence>
<protein>
    <submittedName>
        <fullName evidence="1">Uncharacterized protein</fullName>
    </submittedName>
</protein>
<name>A0A7J8XVJ8_GOSAI</name>
<dbReference type="AlphaFoldDB" id="A0A7J8XVJ8"/>
<dbReference type="Proteomes" id="UP000593577">
    <property type="component" value="Unassembled WGS sequence"/>
</dbReference>